<dbReference type="RefSeq" id="WP_265154095.1">
    <property type="nucleotide sequence ID" value="NZ_CP128109.1"/>
</dbReference>
<organism evidence="1 2">
    <name type="scientific">Bacillus altitudinis</name>
    <dbReference type="NCBI Taxonomy" id="293387"/>
    <lineage>
        <taxon>Bacteria</taxon>
        <taxon>Bacillati</taxon>
        <taxon>Bacillota</taxon>
        <taxon>Bacilli</taxon>
        <taxon>Bacillales</taxon>
        <taxon>Bacillaceae</taxon>
        <taxon>Bacillus</taxon>
    </lineage>
</organism>
<evidence type="ECO:0000313" key="2">
    <source>
        <dbReference type="Proteomes" id="UP001467674"/>
    </source>
</evidence>
<dbReference type="Proteomes" id="UP001467674">
    <property type="component" value="Unassembled WGS sequence"/>
</dbReference>
<dbReference type="GO" id="GO:0004519">
    <property type="term" value="F:endonuclease activity"/>
    <property type="evidence" value="ECO:0007669"/>
    <property type="project" value="UniProtKB-KW"/>
</dbReference>
<dbReference type="EMBL" id="JBEOME010000002">
    <property type="protein sequence ID" value="MER3120774.1"/>
    <property type="molecule type" value="Genomic_DNA"/>
</dbReference>
<proteinExistence type="predicted"/>
<keyword evidence="1" id="KW-0255">Endonuclease</keyword>
<sequence>MLQPSTKNKNTNKTPDANTKVANTIVIDTLFKLDQSKKAITHSSTIRSIIGKAKPVIVIVGSTLFVGDDYAGKYNEISTYTKEFTGSQIKVGATKSKTYKMVKTKFVYKSDILTAGWVGSAPGTKQSTTETYLVNKNAYQYPQIHNSYSGKSLPAPTKANMKWYKPEDRVKRDKDIRNKYIRWYIGKYGDPKWDWSGLDIHHVIPLEYGGDNKMGNLYALTRTLHQQEVSPWWRGYR</sequence>
<keyword evidence="2" id="KW-1185">Reference proteome</keyword>
<protein>
    <submittedName>
        <fullName evidence="1">HNH endonuclease signature motif containing protein</fullName>
    </submittedName>
</protein>
<dbReference type="InterPro" id="IPR003615">
    <property type="entry name" value="HNH_nuc"/>
</dbReference>
<evidence type="ECO:0000313" key="1">
    <source>
        <dbReference type="EMBL" id="MER3120774.1"/>
    </source>
</evidence>
<accession>A0ABV1S3Q5</accession>
<dbReference type="CDD" id="cd00085">
    <property type="entry name" value="HNHc"/>
    <property type="match status" value="1"/>
</dbReference>
<reference evidence="1 2" key="1">
    <citation type="submission" date="2024-06" db="EMBL/GenBank/DDBJ databases">
        <title>Construction of an artificial bacterial consortium using nitrogen cycle bacteria from Cuatro Cienegas Basin and a mangrove forest.</title>
        <authorList>
            <person name="Aguilera-Najera D."/>
            <person name="Marquez-Cianci L."/>
            <person name="Martinez-Perez E."/>
            <person name="Rosas-Barrera M."/>
            <person name="Rodriguez-Cruz U.E."/>
            <person name="Tapia-Lopez R."/>
            <person name="Eguiarte L.E."/>
            <person name="Souza-Saldivar V."/>
        </authorList>
    </citation>
    <scope>NUCLEOTIDE SEQUENCE [LARGE SCALE GENOMIC DNA]</scope>
    <source>
        <strain evidence="1 2">S14-15</strain>
    </source>
</reference>
<keyword evidence="1" id="KW-0378">Hydrolase</keyword>
<name>A0ABV1S3Q5_BACAB</name>
<gene>
    <name evidence="1" type="ORF">ABQG71_06180</name>
</gene>
<keyword evidence="1" id="KW-0540">Nuclease</keyword>
<comment type="caution">
    <text evidence="1">The sequence shown here is derived from an EMBL/GenBank/DDBJ whole genome shotgun (WGS) entry which is preliminary data.</text>
</comment>